<dbReference type="KEGG" id="mcha:111018528"/>
<feature type="domain" description="Pectinesterase catalytic" evidence="10">
    <location>
        <begin position="30"/>
        <end position="323"/>
    </location>
</feature>
<evidence type="ECO:0000256" key="7">
    <source>
        <dbReference type="ARBA" id="ARBA00023085"/>
    </source>
</evidence>
<dbReference type="GO" id="GO:0042545">
    <property type="term" value="P:cell wall modification"/>
    <property type="evidence" value="ECO:0007669"/>
    <property type="project" value="UniProtKB-UniRule"/>
</dbReference>
<dbReference type="Proteomes" id="UP000504603">
    <property type="component" value="Unplaced"/>
</dbReference>
<protein>
    <recommendedName>
        <fullName evidence="3 9">Pectinesterase</fullName>
        <ecNumber evidence="3 9">3.1.1.11</ecNumber>
    </recommendedName>
</protein>
<evidence type="ECO:0000256" key="8">
    <source>
        <dbReference type="ARBA" id="ARBA00023316"/>
    </source>
</evidence>
<keyword evidence="6 9" id="KW-0378">Hydrolase</keyword>
<sequence>MAFKLLGFFVVSLLVVINHFVKFSYCFMFNATVSPDGSGNFVRVSDAIAAAPNFSTTRFYIHVKPGIYKEHVEVPVQKTFIALIGEDASTTIIVDNRSNGSGFSTQTTATLIVKGQNFMAQFLTFENSAEQKEGQAIAVMDQAKHTAYYKCVFLSYQDTLYAGAVPQFFKECDIYGRIDFIFGNGLVVFQDCNIYARIPGTHIIVTAQSKNAVEDQSGFIFQNCNVTVSPEIASSKDNVTMFLGRPWRDYSMVIFMESFLDRVVQPKGWLEWPGRPVNLLFYAEYNNRGPGADTSQRVDWPGYHVLHNAMEVTKFTVENFINGTKWLPETGIPFRAGL</sequence>
<dbReference type="GO" id="GO:0030599">
    <property type="term" value="F:pectinesterase activity"/>
    <property type="evidence" value="ECO:0007669"/>
    <property type="project" value="UniProtKB-UniRule"/>
</dbReference>
<keyword evidence="8 9" id="KW-0961">Cell wall biogenesis/degradation</keyword>
<evidence type="ECO:0000256" key="4">
    <source>
        <dbReference type="ARBA" id="ARBA00022512"/>
    </source>
</evidence>
<keyword evidence="7 9" id="KW-0063">Aspartyl esterase</keyword>
<dbReference type="GO" id="GO:0045490">
    <property type="term" value="P:pectin catabolic process"/>
    <property type="evidence" value="ECO:0007669"/>
    <property type="project" value="UniProtKB-UniRule"/>
</dbReference>
<keyword evidence="11" id="KW-1185">Reference proteome</keyword>
<dbReference type="FunFam" id="2.160.20.10:FF:000029">
    <property type="entry name" value="Pectinesterase 4"/>
    <property type="match status" value="1"/>
</dbReference>
<dbReference type="Pfam" id="PF01095">
    <property type="entry name" value="Pectinesterase"/>
    <property type="match status" value="1"/>
</dbReference>
<dbReference type="InterPro" id="IPR018040">
    <property type="entry name" value="Pectinesterase_Tyr_AS"/>
</dbReference>
<name>A0A6J1DAG5_MOMCH</name>
<evidence type="ECO:0000256" key="6">
    <source>
        <dbReference type="ARBA" id="ARBA00022801"/>
    </source>
</evidence>
<dbReference type="PROSITE" id="PS00800">
    <property type="entry name" value="PECTINESTERASE_1"/>
    <property type="match status" value="1"/>
</dbReference>
<evidence type="ECO:0000256" key="2">
    <source>
        <dbReference type="ARBA" id="ARBA00005184"/>
    </source>
</evidence>
<evidence type="ECO:0000259" key="10">
    <source>
        <dbReference type="Pfam" id="PF01095"/>
    </source>
</evidence>
<comment type="catalytic activity">
    <reaction evidence="9">
        <text>[(1-&gt;4)-alpha-D-galacturonosyl methyl ester](n) + n H2O = [(1-&gt;4)-alpha-D-galacturonosyl](n) + n methanol + n H(+)</text>
        <dbReference type="Rhea" id="RHEA:22380"/>
        <dbReference type="Rhea" id="RHEA-COMP:14570"/>
        <dbReference type="Rhea" id="RHEA-COMP:14573"/>
        <dbReference type="ChEBI" id="CHEBI:15377"/>
        <dbReference type="ChEBI" id="CHEBI:15378"/>
        <dbReference type="ChEBI" id="CHEBI:17790"/>
        <dbReference type="ChEBI" id="CHEBI:140522"/>
        <dbReference type="ChEBI" id="CHEBI:140523"/>
        <dbReference type="EC" id="3.1.1.11"/>
    </reaction>
</comment>
<accession>A0A6J1DAG5</accession>
<evidence type="ECO:0000313" key="12">
    <source>
        <dbReference type="RefSeq" id="XP_022150332.1"/>
    </source>
</evidence>
<evidence type="ECO:0000256" key="1">
    <source>
        <dbReference type="ARBA" id="ARBA00004191"/>
    </source>
</evidence>
<keyword evidence="5 9" id="KW-0964">Secreted</keyword>
<comment type="subcellular location">
    <subcellularLocation>
        <location evidence="1 9">Secreted</location>
        <location evidence="1 9">Cell wall</location>
    </subcellularLocation>
</comment>
<gene>
    <name evidence="12" type="primary">LOC111018528</name>
</gene>
<keyword evidence="4 9" id="KW-0134">Cell wall</keyword>
<organism evidence="11 12">
    <name type="scientific">Momordica charantia</name>
    <name type="common">Bitter gourd</name>
    <name type="synonym">Balsam pear</name>
    <dbReference type="NCBI Taxonomy" id="3673"/>
    <lineage>
        <taxon>Eukaryota</taxon>
        <taxon>Viridiplantae</taxon>
        <taxon>Streptophyta</taxon>
        <taxon>Embryophyta</taxon>
        <taxon>Tracheophyta</taxon>
        <taxon>Spermatophyta</taxon>
        <taxon>Magnoliopsida</taxon>
        <taxon>eudicotyledons</taxon>
        <taxon>Gunneridae</taxon>
        <taxon>Pentapetalae</taxon>
        <taxon>rosids</taxon>
        <taxon>fabids</taxon>
        <taxon>Cucurbitales</taxon>
        <taxon>Cucurbitaceae</taxon>
        <taxon>Momordiceae</taxon>
        <taxon>Momordica</taxon>
    </lineage>
</organism>
<dbReference type="UniPathway" id="UPA00545">
    <property type="reaction ID" value="UER00823"/>
</dbReference>
<reference evidence="12" key="1">
    <citation type="submission" date="2025-08" db="UniProtKB">
        <authorList>
            <consortium name="RefSeq"/>
        </authorList>
    </citation>
    <scope>IDENTIFICATION</scope>
    <source>
        <strain evidence="12">OHB3-1</strain>
    </source>
</reference>
<dbReference type="Gene3D" id="2.160.20.10">
    <property type="entry name" value="Single-stranded right-handed beta-helix, Pectin lyase-like"/>
    <property type="match status" value="1"/>
</dbReference>
<dbReference type="OrthoDB" id="2019149at2759"/>
<comment type="function">
    <text evidence="9">Acts in the modification of cell walls via demethylesterification of cell wall pectin.</text>
</comment>
<proteinExistence type="predicted"/>
<dbReference type="InterPro" id="IPR012334">
    <property type="entry name" value="Pectin_lyas_fold"/>
</dbReference>
<dbReference type="EC" id="3.1.1.11" evidence="3 9"/>
<dbReference type="RefSeq" id="XP_022150332.1">
    <property type="nucleotide sequence ID" value="XM_022294640.1"/>
</dbReference>
<evidence type="ECO:0000256" key="5">
    <source>
        <dbReference type="ARBA" id="ARBA00022525"/>
    </source>
</evidence>
<evidence type="ECO:0000256" key="9">
    <source>
        <dbReference type="RuleBase" id="RU000589"/>
    </source>
</evidence>
<comment type="pathway">
    <text evidence="2 9">Glycan metabolism; pectin degradation; 2-dehydro-3-deoxy-D-gluconate from pectin: step 1/5.</text>
</comment>
<dbReference type="SUPFAM" id="SSF51126">
    <property type="entry name" value="Pectin lyase-like"/>
    <property type="match status" value="1"/>
</dbReference>
<dbReference type="PANTHER" id="PTHR31707">
    <property type="entry name" value="PECTINESTERASE"/>
    <property type="match status" value="1"/>
</dbReference>
<dbReference type="GeneID" id="111018528"/>
<evidence type="ECO:0000313" key="11">
    <source>
        <dbReference type="Proteomes" id="UP000504603"/>
    </source>
</evidence>
<dbReference type="AlphaFoldDB" id="A0A6J1DAG5"/>
<dbReference type="InterPro" id="IPR011050">
    <property type="entry name" value="Pectin_lyase_fold/virulence"/>
</dbReference>
<dbReference type="InterPro" id="IPR000070">
    <property type="entry name" value="Pectinesterase_cat"/>
</dbReference>
<evidence type="ECO:0000256" key="3">
    <source>
        <dbReference type="ARBA" id="ARBA00013229"/>
    </source>
</evidence>